<feature type="transmembrane region" description="Helical" evidence="6">
    <location>
        <begin position="274"/>
        <end position="292"/>
    </location>
</feature>
<feature type="transmembrane region" description="Helical" evidence="6">
    <location>
        <begin position="166"/>
        <end position="186"/>
    </location>
</feature>
<evidence type="ECO:0000256" key="1">
    <source>
        <dbReference type="ARBA" id="ARBA00004651"/>
    </source>
</evidence>
<name>A0ABU8M1J2_9PSEU</name>
<dbReference type="InterPro" id="IPR053200">
    <property type="entry name" value="YfmO-like"/>
</dbReference>
<evidence type="ECO:0000256" key="5">
    <source>
        <dbReference type="SAM" id="MobiDB-lite"/>
    </source>
</evidence>
<dbReference type="Pfam" id="PF07690">
    <property type="entry name" value="MFS_1"/>
    <property type="match status" value="1"/>
</dbReference>
<dbReference type="Gene3D" id="3.40.50.620">
    <property type="entry name" value="HUPs"/>
    <property type="match status" value="1"/>
</dbReference>
<dbReference type="InterPro" id="IPR006016">
    <property type="entry name" value="UspA"/>
</dbReference>
<feature type="domain" description="Major facilitator superfamily (MFS) profile" evidence="7">
    <location>
        <begin position="14"/>
        <end position="386"/>
    </location>
</feature>
<dbReference type="InterPro" id="IPR014729">
    <property type="entry name" value="Rossmann-like_a/b/a_fold"/>
</dbReference>
<evidence type="ECO:0000256" key="3">
    <source>
        <dbReference type="ARBA" id="ARBA00022989"/>
    </source>
</evidence>
<feature type="region of interest" description="Disordered" evidence="5">
    <location>
        <begin position="543"/>
        <end position="582"/>
    </location>
</feature>
<evidence type="ECO:0000256" key="6">
    <source>
        <dbReference type="SAM" id="Phobius"/>
    </source>
</evidence>
<proteinExistence type="predicted"/>
<protein>
    <submittedName>
        <fullName evidence="8">MFS transporter</fullName>
    </submittedName>
</protein>
<evidence type="ECO:0000313" key="9">
    <source>
        <dbReference type="Proteomes" id="UP001369736"/>
    </source>
</evidence>
<dbReference type="PROSITE" id="PS50850">
    <property type="entry name" value="MFS"/>
    <property type="match status" value="1"/>
</dbReference>
<feature type="transmembrane region" description="Helical" evidence="6">
    <location>
        <begin position="242"/>
        <end position="262"/>
    </location>
</feature>
<feature type="transmembrane region" description="Helical" evidence="6">
    <location>
        <begin position="298"/>
        <end position="317"/>
    </location>
</feature>
<dbReference type="InterPro" id="IPR020846">
    <property type="entry name" value="MFS_dom"/>
</dbReference>
<dbReference type="PRINTS" id="PR01035">
    <property type="entry name" value="TCRTETA"/>
</dbReference>
<sequence>MSTATASPFRQPKAVWAVAFACVISFMGIGLVDPILPALATQLQASPAQVSLLFTSYLLITAVMMLVTGWVSSRIGAKATLLTGLTIIVVFAALAGASGSIGEIVGFRAGWGLGNALFIATSLAVIVASASGGFAGAIILYETALGVGIALGPLVGGLLGSVSWRAPFFGVAVLMAIALIATLVLLDKTPRPAKKISLLDPITALRHRSLATIALTAFAYNWGFFTLLAYSPYSMGGLDELQLGAVFTAWGVLVAIFAVFVAPALERRFGTVRVLYFVLGLLAVDLAVIAYWNDTPGVVIGAVIVAGAMIGLNNTLVTQAVMSVAPVERPVASASYSFVRFLGGGLAPWIAGLLAEAFLPDTPFWVGAAVVAVGILVLATAHRLLRRVETGEESVSSERSSSDEPAARPVLVAVDGAPHAAAVAAAGGRFAKLLDAPLVVVHVPESAVVDAAAASDADGGSGLDRSVAAARAALGAGASVTTETLAPAGSHDDVGGELVAVARRLDARAVVVGRPRGGALAALASPSADRALWTNGPCPILVVPDGAEPGDRRGDTDTGRQRRHAADTAGPSVRGRVRDGEGRPRRAVVTLIDPDGHQLGRAEAGEDGSYRLDVDRARPGTGLLLARGRDDVHGHAEPTVVPVALDGEVVHDVVLAAAGAPEPVGR</sequence>
<dbReference type="CDD" id="cd17474">
    <property type="entry name" value="MFS_YfmO_like"/>
    <property type="match status" value="1"/>
</dbReference>
<feature type="transmembrane region" description="Helical" evidence="6">
    <location>
        <begin position="364"/>
        <end position="385"/>
    </location>
</feature>
<dbReference type="InterPro" id="IPR036259">
    <property type="entry name" value="MFS_trans_sf"/>
</dbReference>
<evidence type="ECO:0000256" key="2">
    <source>
        <dbReference type="ARBA" id="ARBA00022692"/>
    </source>
</evidence>
<dbReference type="SUPFAM" id="SSF103473">
    <property type="entry name" value="MFS general substrate transporter"/>
    <property type="match status" value="1"/>
</dbReference>
<evidence type="ECO:0000259" key="7">
    <source>
        <dbReference type="PROSITE" id="PS50850"/>
    </source>
</evidence>
<dbReference type="Proteomes" id="UP001369736">
    <property type="component" value="Unassembled WGS sequence"/>
</dbReference>
<dbReference type="RefSeq" id="WP_337701005.1">
    <property type="nucleotide sequence ID" value="NZ_JBBEGM010000002.1"/>
</dbReference>
<gene>
    <name evidence="8" type="ORF">WCD58_07030</name>
</gene>
<dbReference type="EMBL" id="JBBEGM010000002">
    <property type="protein sequence ID" value="MEJ2860901.1"/>
    <property type="molecule type" value="Genomic_DNA"/>
</dbReference>
<evidence type="ECO:0000313" key="8">
    <source>
        <dbReference type="EMBL" id="MEJ2860901.1"/>
    </source>
</evidence>
<feature type="transmembrane region" description="Helical" evidence="6">
    <location>
        <begin position="139"/>
        <end position="160"/>
    </location>
</feature>
<comment type="caution">
    <text evidence="8">The sequence shown here is derived from an EMBL/GenBank/DDBJ whole genome shotgun (WGS) entry which is preliminary data.</text>
</comment>
<keyword evidence="3 6" id="KW-1133">Transmembrane helix</keyword>
<keyword evidence="2 6" id="KW-0812">Transmembrane</keyword>
<dbReference type="PANTHER" id="PTHR43683:SF1">
    <property type="entry name" value="MULTIDRUG EFFLUX PROTEIN YFMO"/>
    <property type="match status" value="1"/>
</dbReference>
<keyword evidence="4 6" id="KW-0472">Membrane</keyword>
<feature type="transmembrane region" description="Helical" evidence="6">
    <location>
        <begin position="52"/>
        <end position="72"/>
    </location>
</feature>
<dbReference type="SUPFAM" id="SSF52402">
    <property type="entry name" value="Adenine nucleotide alpha hydrolases-like"/>
    <property type="match status" value="1"/>
</dbReference>
<feature type="transmembrane region" description="Helical" evidence="6">
    <location>
        <begin position="338"/>
        <end position="358"/>
    </location>
</feature>
<dbReference type="InterPro" id="IPR001958">
    <property type="entry name" value="Tet-R_TetA/multi-R_MdtG-like"/>
</dbReference>
<feature type="transmembrane region" description="Helical" evidence="6">
    <location>
        <begin position="207"/>
        <end position="230"/>
    </location>
</feature>
<dbReference type="Gene3D" id="1.20.1250.20">
    <property type="entry name" value="MFS general substrate transporter like domains"/>
    <property type="match status" value="1"/>
</dbReference>
<evidence type="ECO:0000256" key="4">
    <source>
        <dbReference type="ARBA" id="ARBA00023136"/>
    </source>
</evidence>
<comment type="subcellular location">
    <subcellularLocation>
        <location evidence="1">Cell membrane</location>
        <topology evidence="1">Multi-pass membrane protein</topology>
    </subcellularLocation>
</comment>
<dbReference type="Pfam" id="PF00582">
    <property type="entry name" value="Usp"/>
    <property type="match status" value="1"/>
</dbReference>
<feature type="transmembrane region" description="Helical" evidence="6">
    <location>
        <begin position="79"/>
        <end position="97"/>
    </location>
</feature>
<organism evidence="8 9">
    <name type="scientific">Actinomycetospora flava</name>
    <dbReference type="NCBI Taxonomy" id="3129232"/>
    <lineage>
        <taxon>Bacteria</taxon>
        <taxon>Bacillati</taxon>
        <taxon>Actinomycetota</taxon>
        <taxon>Actinomycetes</taxon>
        <taxon>Pseudonocardiales</taxon>
        <taxon>Pseudonocardiaceae</taxon>
        <taxon>Actinomycetospora</taxon>
    </lineage>
</organism>
<feature type="compositionally biased region" description="Basic and acidic residues" evidence="5">
    <location>
        <begin position="549"/>
        <end position="566"/>
    </location>
</feature>
<feature type="transmembrane region" description="Helical" evidence="6">
    <location>
        <begin position="109"/>
        <end position="127"/>
    </location>
</feature>
<reference evidence="8 9" key="1">
    <citation type="submission" date="2024-03" db="EMBL/GenBank/DDBJ databases">
        <title>Actinomycetospora sp. OC33-EN07, a novel actinomycete isolated from wild orchid (Aerides multiflora).</title>
        <authorList>
            <person name="Suriyachadkun C."/>
        </authorList>
    </citation>
    <scope>NUCLEOTIDE SEQUENCE [LARGE SCALE GENOMIC DNA]</scope>
    <source>
        <strain evidence="8 9">OC33-EN07</strain>
    </source>
</reference>
<dbReference type="PANTHER" id="PTHR43683">
    <property type="entry name" value="MULTIDRUG EFFLUX PROTEIN YFMO"/>
    <property type="match status" value="1"/>
</dbReference>
<keyword evidence="9" id="KW-1185">Reference proteome</keyword>
<accession>A0ABU8M1J2</accession>
<feature type="transmembrane region" description="Helical" evidence="6">
    <location>
        <begin position="14"/>
        <end position="32"/>
    </location>
</feature>
<dbReference type="InterPro" id="IPR011701">
    <property type="entry name" value="MFS"/>
</dbReference>